<feature type="domain" description="FAD-dependent protein C-terminal" evidence="1">
    <location>
        <begin position="323"/>
        <end position="518"/>
    </location>
</feature>
<dbReference type="Pfam" id="PF21688">
    <property type="entry name" value="FAD-depend_C"/>
    <property type="match status" value="1"/>
</dbReference>
<gene>
    <name evidence="2" type="ORF">B5G21_09760</name>
</gene>
<name>A0A1Y3U4S4_9ACTN</name>
<organism evidence="2 3">
    <name type="scientific">Enorma massiliensis</name>
    <dbReference type="NCBI Taxonomy" id="1472761"/>
    <lineage>
        <taxon>Bacteria</taxon>
        <taxon>Bacillati</taxon>
        <taxon>Actinomycetota</taxon>
        <taxon>Coriobacteriia</taxon>
        <taxon>Coriobacteriales</taxon>
        <taxon>Coriobacteriaceae</taxon>
        <taxon>Enorma</taxon>
    </lineage>
</organism>
<accession>A0A1Y3U4S4</accession>
<sequence length="576" mass="61279">MIEISDIRATLAQGAAEQSCLAVGLIDAVRLFTCLPHYFAHIELRRRSIDARRKSDVHIVLTVRIRFAEGVDENAMLARVPERDRRRVRIVSPDPSVSVPRISTVPGTRPVVVGAGCAGLFAALRLAEAGLEPLLIERGDDATRRTQAIERFNQTAKLDPESNIQFGLGGAGTFSDGKLNTGTKNAAHRYILETLVEAGAPREILWDAKPHVGSDILPTVVTRIVERIRTLGGEVRFRTKLVDIERERPAADAITAIVVEGGAGGLDPLSLKRPEADRAALRQESARSERIPCDQLILACGHSARDVFELLLHRGFAVQRKTFAMGVRIEHLQSAIDRAQYGPAAGHRALGAAPYKLVAHLPNGRSLFSFCMCPGGQVVAAASEPGGVVTNGASLYARDGKNANSALLVNITPQDLPGADPLAAVALQRACEQRAYELGGGSFRAPAQLVGDFLKRRPSEGPGAVAPTYPLGVTWTELDSTLPAHVIETLRLGIPALDRKLKGFNVADAVLTSVESRSSSPVTVARDRSCAALDAPGLYPCGEGAGYAGGIMSAATDGLRCADAVLAELSQKAAAR</sequence>
<dbReference type="Gene3D" id="3.30.70.2700">
    <property type="match status" value="1"/>
</dbReference>
<dbReference type="SUPFAM" id="SSF51905">
    <property type="entry name" value="FAD/NAD(P)-binding domain"/>
    <property type="match status" value="1"/>
</dbReference>
<proteinExistence type="predicted"/>
<dbReference type="InterPro" id="IPR036188">
    <property type="entry name" value="FAD/NAD-bd_sf"/>
</dbReference>
<comment type="caution">
    <text evidence="2">The sequence shown here is derived from an EMBL/GenBank/DDBJ whole genome shotgun (WGS) entry which is preliminary data.</text>
</comment>
<evidence type="ECO:0000313" key="2">
    <source>
        <dbReference type="EMBL" id="OUN41409.1"/>
    </source>
</evidence>
<dbReference type="EMBL" id="NFHO01000014">
    <property type="protein sequence ID" value="OUN41409.1"/>
    <property type="molecule type" value="Genomic_DNA"/>
</dbReference>
<protein>
    <submittedName>
        <fullName evidence="2">FAD-dependent oxidoreductase</fullName>
    </submittedName>
</protein>
<dbReference type="eggNOG" id="COG2509">
    <property type="taxonomic scope" value="Bacteria"/>
</dbReference>
<dbReference type="STRING" id="1118060.GCA_000311845_01358"/>
<keyword evidence="3" id="KW-1185">Reference proteome</keyword>
<dbReference type="Pfam" id="PF13450">
    <property type="entry name" value="NAD_binding_8"/>
    <property type="match status" value="1"/>
</dbReference>
<dbReference type="Proteomes" id="UP000196560">
    <property type="component" value="Unassembled WGS sequence"/>
</dbReference>
<dbReference type="Gene3D" id="3.50.50.60">
    <property type="entry name" value="FAD/NAD(P)-binding domain"/>
    <property type="match status" value="2"/>
</dbReference>
<dbReference type="InterPro" id="IPR028348">
    <property type="entry name" value="FAD-binding_protein"/>
</dbReference>
<dbReference type="InterPro" id="IPR049516">
    <property type="entry name" value="FAD-depend_C"/>
</dbReference>
<dbReference type="PANTHER" id="PTHR42842:SF3">
    <property type="entry name" value="FAD_NAD(P)-BINDING OXIDOREDUCTASE FAMILY PROTEIN"/>
    <property type="match status" value="1"/>
</dbReference>
<dbReference type="AlphaFoldDB" id="A0A1Y3U4S4"/>
<evidence type="ECO:0000259" key="1">
    <source>
        <dbReference type="Pfam" id="PF21688"/>
    </source>
</evidence>
<reference evidence="3" key="1">
    <citation type="submission" date="2017-04" db="EMBL/GenBank/DDBJ databases">
        <title>Function of individual gut microbiota members based on whole genome sequencing of pure cultures obtained from chicken caecum.</title>
        <authorList>
            <person name="Medvecky M."/>
            <person name="Cejkova D."/>
            <person name="Polansky O."/>
            <person name="Karasova D."/>
            <person name="Kubasova T."/>
            <person name="Cizek A."/>
            <person name="Rychlik I."/>
        </authorList>
    </citation>
    <scope>NUCLEOTIDE SEQUENCE [LARGE SCALE GENOMIC DNA]</scope>
    <source>
        <strain evidence="3">An70</strain>
    </source>
</reference>
<dbReference type="PANTHER" id="PTHR42842">
    <property type="entry name" value="FAD/NAD(P)-BINDING OXIDOREDUCTASE"/>
    <property type="match status" value="1"/>
</dbReference>
<dbReference type="PIRSF" id="PIRSF038984">
    <property type="entry name" value="FAD_binding_protein"/>
    <property type="match status" value="1"/>
</dbReference>
<evidence type="ECO:0000313" key="3">
    <source>
        <dbReference type="Proteomes" id="UP000196560"/>
    </source>
</evidence>
<dbReference type="RefSeq" id="WP_087187010.1">
    <property type="nucleotide sequence ID" value="NZ_NFHO01000014.1"/>
</dbReference>